<gene>
    <name evidence="1" type="ORF">CLOBOL_01162</name>
</gene>
<sequence>MLFFYQLPFIIPIPSMQGNTFSRKNQCNILRFFALFCKFKNNCYKKIII</sequence>
<reference evidence="1 2" key="1">
    <citation type="submission" date="2007-08" db="EMBL/GenBank/DDBJ databases">
        <authorList>
            <person name="Fulton L."/>
            <person name="Clifton S."/>
            <person name="Fulton B."/>
            <person name="Xu J."/>
            <person name="Minx P."/>
            <person name="Pepin K.H."/>
            <person name="Johnson M."/>
            <person name="Thiruvilangam P."/>
            <person name="Bhonagiri V."/>
            <person name="Nash W.E."/>
            <person name="Mardis E.R."/>
            <person name="Wilson R.K."/>
        </authorList>
    </citation>
    <scope>NUCLEOTIDE SEQUENCE [LARGE SCALE GENOMIC DNA]</scope>
    <source>
        <strain evidence="2">ATCC BAA-613 / DSM 15670 / CCUG 46953 / JCM 12243 / WAL 16351</strain>
    </source>
</reference>
<proteinExistence type="predicted"/>
<dbReference type="AlphaFoldDB" id="A8RJC0"/>
<organism evidence="1 2">
    <name type="scientific">Enterocloster bolteae (strain ATCC BAA-613 / DSM 15670 / CCUG 46953 / JCM 12243 / WAL 16351)</name>
    <name type="common">Clostridium bolteae</name>
    <dbReference type="NCBI Taxonomy" id="411902"/>
    <lineage>
        <taxon>Bacteria</taxon>
        <taxon>Bacillati</taxon>
        <taxon>Bacillota</taxon>
        <taxon>Clostridia</taxon>
        <taxon>Lachnospirales</taxon>
        <taxon>Lachnospiraceae</taxon>
        <taxon>Enterocloster</taxon>
    </lineage>
</organism>
<reference evidence="1 2" key="2">
    <citation type="submission" date="2007-09" db="EMBL/GenBank/DDBJ databases">
        <title>Draft genome sequence of Clostridium bolteae (ATCC BAA-613).</title>
        <authorList>
            <person name="Sudarsanam P."/>
            <person name="Ley R."/>
            <person name="Guruge J."/>
            <person name="Turnbaugh P.J."/>
            <person name="Mahowald M."/>
            <person name="Liep D."/>
            <person name="Gordon J."/>
        </authorList>
    </citation>
    <scope>NUCLEOTIDE SEQUENCE [LARGE SCALE GENOMIC DNA]</scope>
    <source>
        <strain evidence="2">ATCC BAA-613 / DSM 15670 / CCUG 46953 / JCM 12243 / WAL 16351</strain>
    </source>
</reference>
<dbReference type="PaxDb" id="411902-CLOBOL_01162"/>
<dbReference type="HOGENOM" id="CLU_3134044_0_0_9"/>
<accession>A8RJC0</accession>
<protein>
    <submittedName>
        <fullName evidence="1">Uncharacterized protein</fullName>
    </submittedName>
</protein>
<dbReference type="Proteomes" id="UP000005396">
    <property type="component" value="Unassembled WGS sequence"/>
</dbReference>
<evidence type="ECO:0000313" key="1">
    <source>
        <dbReference type="EMBL" id="EDP18800.1"/>
    </source>
</evidence>
<name>A8RJC0_ENTBW</name>
<evidence type="ECO:0000313" key="2">
    <source>
        <dbReference type="Proteomes" id="UP000005396"/>
    </source>
</evidence>
<dbReference type="EMBL" id="ABCC02000011">
    <property type="protein sequence ID" value="EDP18800.1"/>
    <property type="molecule type" value="Genomic_DNA"/>
</dbReference>
<comment type="caution">
    <text evidence="1">The sequence shown here is derived from an EMBL/GenBank/DDBJ whole genome shotgun (WGS) entry which is preliminary data.</text>
</comment>